<evidence type="ECO:0000259" key="4">
    <source>
        <dbReference type="Pfam" id="PF13472"/>
    </source>
</evidence>
<organism evidence="5 6">
    <name type="scientific">Actinocatenispora rupis</name>
    <dbReference type="NCBI Taxonomy" id="519421"/>
    <lineage>
        <taxon>Bacteria</taxon>
        <taxon>Bacillati</taxon>
        <taxon>Actinomycetota</taxon>
        <taxon>Actinomycetes</taxon>
        <taxon>Micromonosporales</taxon>
        <taxon>Micromonosporaceae</taxon>
        <taxon>Actinocatenispora</taxon>
    </lineage>
</organism>
<dbReference type="InterPro" id="IPR013830">
    <property type="entry name" value="SGNH_hydro"/>
</dbReference>
<dbReference type="InterPro" id="IPR037460">
    <property type="entry name" value="SEST-like"/>
</dbReference>
<evidence type="ECO:0000256" key="1">
    <source>
        <dbReference type="PIRSR" id="PIRSR637460-1"/>
    </source>
</evidence>
<evidence type="ECO:0000256" key="3">
    <source>
        <dbReference type="SAM" id="SignalP"/>
    </source>
</evidence>
<dbReference type="PANTHER" id="PTHR37981">
    <property type="entry name" value="LIPASE 2"/>
    <property type="match status" value="1"/>
</dbReference>
<evidence type="ECO:0000313" key="6">
    <source>
        <dbReference type="Proteomes" id="UP000612808"/>
    </source>
</evidence>
<dbReference type="Proteomes" id="UP000612808">
    <property type="component" value="Unassembled WGS sequence"/>
</dbReference>
<accession>A0A8J3J466</accession>
<gene>
    <name evidence="5" type="ORF">Aru02nite_22000</name>
</gene>
<evidence type="ECO:0000313" key="5">
    <source>
        <dbReference type="EMBL" id="GID11311.1"/>
    </source>
</evidence>
<keyword evidence="3" id="KW-0732">Signal</keyword>
<dbReference type="InterPro" id="IPR036514">
    <property type="entry name" value="SGNH_hydro_sf"/>
</dbReference>
<dbReference type="Pfam" id="PF13472">
    <property type="entry name" value="Lipase_GDSL_2"/>
    <property type="match status" value="1"/>
</dbReference>
<dbReference type="CDD" id="cd01823">
    <property type="entry name" value="SEST_like"/>
    <property type="match status" value="1"/>
</dbReference>
<proteinExistence type="predicted"/>
<keyword evidence="6" id="KW-1185">Reference proteome</keyword>
<feature type="disulfide bond" evidence="2">
    <location>
        <begin position="128"/>
        <end position="136"/>
    </location>
</feature>
<reference evidence="5" key="1">
    <citation type="submission" date="2021-01" db="EMBL/GenBank/DDBJ databases">
        <title>Whole genome shotgun sequence of Actinocatenispora rupis NBRC 107355.</title>
        <authorList>
            <person name="Komaki H."/>
            <person name="Tamura T."/>
        </authorList>
    </citation>
    <scope>NUCLEOTIDE SEQUENCE</scope>
    <source>
        <strain evidence="5">NBRC 107355</strain>
    </source>
</reference>
<dbReference type="Gene3D" id="3.40.50.1110">
    <property type="entry name" value="SGNH hydrolase"/>
    <property type="match status" value="1"/>
</dbReference>
<dbReference type="PANTHER" id="PTHR37981:SF1">
    <property type="entry name" value="SGNH HYDROLASE-TYPE ESTERASE DOMAIN-CONTAINING PROTEIN"/>
    <property type="match status" value="1"/>
</dbReference>
<dbReference type="AlphaFoldDB" id="A0A8J3J466"/>
<feature type="chain" id="PRO_5035317658" evidence="3">
    <location>
        <begin position="36"/>
        <end position="276"/>
    </location>
</feature>
<dbReference type="GO" id="GO:0019433">
    <property type="term" value="P:triglyceride catabolic process"/>
    <property type="evidence" value="ECO:0007669"/>
    <property type="project" value="TreeGrafter"/>
</dbReference>
<dbReference type="EMBL" id="BOMB01000012">
    <property type="protein sequence ID" value="GID11311.1"/>
    <property type="molecule type" value="Genomic_DNA"/>
</dbReference>
<evidence type="ECO:0000256" key="2">
    <source>
        <dbReference type="PIRSR" id="PIRSR637460-2"/>
    </source>
</evidence>
<feature type="signal peptide" evidence="3">
    <location>
        <begin position="1"/>
        <end position="35"/>
    </location>
</feature>
<comment type="caution">
    <text evidence="5">The sequence shown here is derived from an EMBL/GenBank/DDBJ whole genome shotgun (WGS) entry which is preliminary data.</text>
</comment>
<feature type="disulfide bond" evidence="2">
    <location>
        <begin position="63"/>
        <end position="87"/>
    </location>
</feature>
<dbReference type="GO" id="GO:0004806">
    <property type="term" value="F:triacylglycerol lipase activity"/>
    <property type="evidence" value="ECO:0007669"/>
    <property type="project" value="TreeGrafter"/>
</dbReference>
<dbReference type="RefSeq" id="WP_203657309.1">
    <property type="nucleotide sequence ID" value="NZ_BAAAZM010000006.1"/>
</dbReference>
<feature type="active site" description="Nucleophile" evidence="1">
    <location>
        <position position="46"/>
    </location>
</feature>
<sequence>MTVPRHAVRRAVRATSVAVAAVVATLLVGVGTAHAATPSYVALGDSYSSGVGTRSYIDDGTSCQRSTYAYPELAASRLGANLTFDACSGAKTADVLNNQLGHLTAGTSLVTISIGGNDAGFSNVITKCAYPWPYNCTNDINNAISFMQNTLPGRLDSVYSAIRSHAPNARVVVVGYPRLFNGQTCNALARISATEEGQLNHAADVLAGVISARASAHSFSFVDPRSAFSTHEICSSSEWLNGLSDPVSESYHPNRSGHVGYADLVTPALSAALSRS</sequence>
<feature type="disulfide bond" evidence="2">
    <location>
        <begin position="185"/>
        <end position="234"/>
    </location>
</feature>
<protein>
    <submittedName>
        <fullName evidence="5">Lipase 1</fullName>
    </submittedName>
</protein>
<feature type="active site" evidence="1">
    <location>
        <position position="252"/>
    </location>
</feature>
<keyword evidence="2" id="KW-1015">Disulfide bond</keyword>
<name>A0A8J3J466_9ACTN</name>
<dbReference type="SUPFAM" id="SSF52266">
    <property type="entry name" value="SGNH hydrolase"/>
    <property type="match status" value="1"/>
</dbReference>
<feature type="domain" description="SGNH hydrolase-type esterase" evidence="4">
    <location>
        <begin position="42"/>
        <end position="258"/>
    </location>
</feature>